<sequence length="137" mass="15844">MLLTILILLSLNPTAIFSTNNTESNYFIKERSFGGSSNINTTTTNINTTTTNINDFEISGNEETPDEPIKILQNVTLIYDMTNNTIITQYSNEYSNEYENAESTLIQIFRRAIKAINEQRHFEIYPFYHLKVKSNRM</sequence>
<dbReference type="AlphaFoldDB" id="A0A6C0BWX5"/>
<name>A0A6C0BWX5_9ZZZZ</name>
<reference evidence="1" key="1">
    <citation type="journal article" date="2020" name="Nature">
        <title>Giant virus diversity and host interactions through global metagenomics.</title>
        <authorList>
            <person name="Schulz F."/>
            <person name="Roux S."/>
            <person name="Paez-Espino D."/>
            <person name="Jungbluth S."/>
            <person name="Walsh D.A."/>
            <person name="Denef V.J."/>
            <person name="McMahon K.D."/>
            <person name="Konstantinidis K.T."/>
            <person name="Eloe-Fadrosh E.A."/>
            <person name="Kyrpides N.C."/>
            <person name="Woyke T."/>
        </authorList>
    </citation>
    <scope>NUCLEOTIDE SEQUENCE</scope>
    <source>
        <strain evidence="1">GVMAG-M-3300018868-6</strain>
    </source>
</reference>
<organism evidence="1">
    <name type="scientific">viral metagenome</name>
    <dbReference type="NCBI Taxonomy" id="1070528"/>
    <lineage>
        <taxon>unclassified sequences</taxon>
        <taxon>metagenomes</taxon>
        <taxon>organismal metagenomes</taxon>
    </lineage>
</organism>
<dbReference type="EMBL" id="MN739257">
    <property type="protein sequence ID" value="QHS95773.1"/>
    <property type="molecule type" value="Genomic_DNA"/>
</dbReference>
<evidence type="ECO:0000313" key="1">
    <source>
        <dbReference type="EMBL" id="QHS95773.1"/>
    </source>
</evidence>
<protein>
    <submittedName>
        <fullName evidence="1">Uncharacterized protein</fullName>
    </submittedName>
</protein>
<proteinExistence type="predicted"/>
<accession>A0A6C0BWX5</accession>